<keyword evidence="4" id="KW-1185">Reference proteome</keyword>
<sequence>MTEQHTPQDNGFAAPDPLPEVAPVAPTPYGATSQAAGAAVAPEVEVPPRKRRSPRARRLVAFGAVSALAVGAVATGLIVSTPRGSTADAASAYVEDGTTDGGTGTTDGATDWEQALPRPVRVAAGAG</sequence>
<evidence type="ECO:0000256" key="1">
    <source>
        <dbReference type="SAM" id="MobiDB-lite"/>
    </source>
</evidence>
<name>A0ABQ6I8H5_9MICO</name>
<dbReference type="RefSeq" id="WP_284327217.1">
    <property type="nucleotide sequence ID" value="NZ_BSUN01000001.1"/>
</dbReference>
<organism evidence="3 4">
    <name type="scientific">Demequina litorisediminis</name>
    <dbReference type="NCBI Taxonomy" id="1849022"/>
    <lineage>
        <taxon>Bacteria</taxon>
        <taxon>Bacillati</taxon>
        <taxon>Actinomycetota</taxon>
        <taxon>Actinomycetes</taxon>
        <taxon>Micrococcales</taxon>
        <taxon>Demequinaceae</taxon>
        <taxon>Demequina</taxon>
    </lineage>
</organism>
<evidence type="ECO:0000256" key="2">
    <source>
        <dbReference type="SAM" id="Phobius"/>
    </source>
</evidence>
<accession>A0ABQ6I8H5</accession>
<evidence type="ECO:0000313" key="4">
    <source>
        <dbReference type="Proteomes" id="UP001157125"/>
    </source>
</evidence>
<dbReference type="Proteomes" id="UP001157125">
    <property type="component" value="Unassembled WGS sequence"/>
</dbReference>
<feature type="transmembrane region" description="Helical" evidence="2">
    <location>
        <begin position="59"/>
        <end position="79"/>
    </location>
</feature>
<protein>
    <recommendedName>
        <fullName evidence="5">CAP domain-containing protein</fullName>
    </recommendedName>
</protein>
<feature type="region of interest" description="Disordered" evidence="1">
    <location>
        <begin position="1"/>
        <end position="55"/>
    </location>
</feature>
<evidence type="ECO:0008006" key="5">
    <source>
        <dbReference type="Google" id="ProtNLM"/>
    </source>
</evidence>
<keyword evidence="2" id="KW-0472">Membrane</keyword>
<proteinExistence type="predicted"/>
<dbReference type="EMBL" id="BSUN01000001">
    <property type="protein sequence ID" value="GMA34089.1"/>
    <property type="molecule type" value="Genomic_DNA"/>
</dbReference>
<gene>
    <name evidence="3" type="ORF">GCM10025876_02930</name>
</gene>
<keyword evidence="2" id="KW-0812">Transmembrane</keyword>
<comment type="caution">
    <text evidence="3">The sequence shown here is derived from an EMBL/GenBank/DDBJ whole genome shotgun (WGS) entry which is preliminary data.</text>
</comment>
<keyword evidence="2" id="KW-1133">Transmembrane helix</keyword>
<feature type="compositionally biased region" description="Low complexity" evidence="1">
    <location>
        <begin position="31"/>
        <end position="44"/>
    </location>
</feature>
<evidence type="ECO:0000313" key="3">
    <source>
        <dbReference type="EMBL" id="GMA34089.1"/>
    </source>
</evidence>
<reference evidence="4" key="1">
    <citation type="journal article" date="2019" name="Int. J. Syst. Evol. Microbiol.">
        <title>The Global Catalogue of Microorganisms (GCM) 10K type strain sequencing project: providing services to taxonomists for standard genome sequencing and annotation.</title>
        <authorList>
            <consortium name="The Broad Institute Genomics Platform"/>
            <consortium name="The Broad Institute Genome Sequencing Center for Infectious Disease"/>
            <person name="Wu L."/>
            <person name="Ma J."/>
        </authorList>
    </citation>
    <scope>NUCLEOTIDE SEQUENCE [LARGE SCALE GENOMIC DNA]</scope>
    <source>
        <strain evidence="4">NBRC 112299</strain>
    </source>
</reference>